<feature type="transmembrane region" description="Helical" evidence="3">
    <location>
        <begin position="764"/>
        <end position="787"/>
    </location>
</feature>
<accession>A0AAN6KGD8</accession>
<gene>
    <name evidence="5" type="ORF">LTR91_011853</name>
</gene>
<organism evidence="5 6">
    <name type="scientific">Friedmanniomyces endolithicus</name>
    <dbReference type="NCBI Taxonomy" id="329885"/>
    <lineage>
        <taxon>Eukaryota</taxon>
        <taxon>Fungi</taxon>
        <taxon>Dikarya</taxon>
        <taxon>Ascomycota</taxon>
        <taxon>Pezizomycotina</taxon>
        <taxon>Dothideomycetes</taxon>
        <taxon>Dothideomycetidae</taxon>
        <taxon>Mycosphaerellales</taxon>
        <taxon>Teratosphaeriaceae</taxon>
        <taxon>Friedmanniomyces</taxon>
    </lineage>
</organism>
<feature type="compositionally biased region" description="Polar residues" evidence="2">
    <location>
        <begin position="579"/>
        <end position="594"/>
    </location>
</feature>
<feature type="domain" description="G" evidence="4">
    <location>
        <begin position="148"/>
        <end position="214"/>
    </location>
</feature>
<dbReference type="SUPFAM" id="SSF52540">
    <property type="entry name" value="P-loop containing nucleoside triphosphate hydrolases"/>
    <property type="match status" value="1"/>
</dbReference>
<dbReference type="Pfam" id="PF01926">
    <property type="entry name" value="MMR_HSR1"/>
    <property type="match status" value="1"/>
</dbReference>
<dbReference type="AlphaFoldDB" id="A0AAN6KGD8"/>
<comment type="caution">
    <text evidence="5">The sequence shown here is derived from an EMBL/GenBank/DDBJ whole genome shotgun (WGS) entry which is preliminary data.</text>
</comment>
<dbReference type="Gene3D" id="3.40.50.300">
    <property type="entry name" value="P-loop containing nucleotide triphosphate hydrolases"/>
    <property type="match status" value="1"/>
</dbReference>
<keyword evidence="6" id="KW-1185">Reference proteome</keyword>
<evidence type="ECO:0000313" key="6">
    <source>
        <dbReference type="Proteomes" id="UP001175353"/>
    </source>
</evidence>
<dbReference type="GO" id="GO:0005525">
    <property type="term" value="F:GTP binding"/>
    <property type="evidence" value="ECO:0007669"/>
    <property type="project" value="InterPro"/>
</dbReference>
<reference evidence="5" key="1">
    <citation type="submission" date="2023-06" db="EMBL/GenBank/DDBJ databases">
        <title>Black Yeasts Isolated from many extreme environments.</title>
        <authorList>
            <person name="Coleine C."/>
            <person name="Stajich J.E."/>
            <person name="Selbmann L."/>
        </authorList>
    </citation>
    <scope>NUCLEOTIDE SEQUENCE</scope>
    <source>
        <strain evidence="5">CCFEE 5200</strain>
    </source>
</reference>
<keyword evidence="3" id="KW-0472">Membrane</keyword>
<evidence type="ECO:0000256" key="3">
    <source>
        <dbReference type="SAM" id="Phobius"/>
    </source>
</evidence>
<dbReference type="PANTHER" id="PTHR10903:SF184">
    <property type="entry name" value="GTP-BINDING PROTEIN A"/>
    <property type="match status" value="1"/>
</dbReference>
<dbReference type="InterPro" id="IPR027417">
    <property type="entry name" value="P-loop_NTPase"/>
</dbReference>
<evidence type="ECO:0000256" key="1">
    <source>
        <dbReference type="SAM" id="Coils"/>
    </source>
</evidence>
<dbReference type="Proteomes" id="UP001175353">
    <property type="component" value="Unassembled WGS sequence"/>
</dbReference>
<feature type="transmembrane region" description="Helical" evidence="3">
    <location>
        <begin position="794"/>
        <end position="817"/>
    </location>
</feature>
<dbReference type="InterPro" id="IPR045058">
    <property type="entry name" value="GIMA/IAN/Toc"/>
</dbReference>
<dbReference type="EMBL" id="JAUJLE010000111">
    <property type="protein sequence ID" value="KAK0981546.1"/>
    <property type="molecule type" value="Genomic_DNA"/>
</dbReference>
<keyword evidence="1" id="KW-0175">Coiled coil</keyword>
<dbReference type="PANTHER" id="PTHR10903">
    <property type="entry name" value="GTPASE, IMAP FAMILY MEMBER-RELATED"/>
    <property type="match status" value="1"/>
</dbReference>
<keyword evidence="3" id="KW-1133">Transmembrane helix</keyword>
<evidence type="ECO:0000259" key="4">
    <source>
        <dbReference type="Pfam" id="PF01926"/>
    </source>
</evidence>
<feature type="compositionally biased region" description="Low complexity" evidence="2">
    <location>
        <begin position="556"/>
        <end position="578"/>
    </location>
</feature>
<protein>
    <recommendedName>
        <fullName evidence="4">G domain-containing protein</fullName>
    </recommendedName>
</protein>
<evidence type="ECO:0000256" key="2">
    <source>
        <dbReference type="SAM" id="MobiDB-lite"/>
    </source>
</evidence>
<name>A0AAN6KGD8_9PEZI</name>
<feature type="region of interest" description="Disordered" evidence="2">
    <location>
        <begin position="535"/>
        <end position="594"/>
    </location>
</feature>
<feature type="coiled-coil region" evidence="1">
    <location>
        <begin position="368"/>
        <end position="423"/>
    </location>
</feature>
<dbReference type="InterPro" id="IPR006073">
    <property type="entry name" value="GTP-bd"/>
</dbReference>
<evidence type="ECO:0000313" key="5">
    <source>
        <dbReference type="EMBL" id="KAK0981546.1"/>
    </source>
</evidence>
<sequence>MDPLTVISIASAILAVSSKLSQISAIAGGGESVVEIRELENEVVSLQAIMAALQIRPVLDPNMAAHLDAARHTLAEVMQILGKYNDAPVPGKTRAVQHYRWIRDKGKIMVARKRLNTHISALGMLLSIEDLERQKDQGSPLAGHEILIAVMGETGSGKSSFINRILGEEAARVGHTLLSETASIQSYSVSISGRIITLVDTPGFNDTFRSETDVLRDISDWLASTYRSHLQLLSGIIYLHGIDSPKMPGSAFRNLKMFEALVGSDALRNVVLATTMWDTVKAFIGESRESELKETFWKGLIERGSITARVYPDRRSAMAILERTAFDQREGSSSGARLAIQRELVDENLSLEDTAAGQVIVERMDSMERTYKQQLLELTSQMQEEKDQAAEEKKLMRIEIGRLRQAQATLQEEQAEMSRSVRMKAPDQSGTFRGPVKAKILVRLESSYQIDPDDIPPPYSPKRAPHYMTAFFTDLRDIVELALVPIDELRQLVGPYVAKALRPRLQTDHSRIEWTCSLAAELRGRVISGLAILQAPAGPSSTPPQPPSQAHLQGNAPSASSSRSAGPPRQPYAPAQQASTNTAPGGFNAGTTHQTPTANKWLEVCIRSSADISILAEIDIAGAHNDQSVFDAIRYAYVKNRVPARLFGSFAYRIPTGGGPVMFRKDKLVNRSTGKPPTFSIMQRQCMPNATDAQQYHYTFDPVPMDEPAIDTRTFHHYLQNPHDADPSQAWMKRFPQLNDSSLFYKPEKLAKGWGLEITEDRNWMLFVVASIVILLVSGAVAGIYAWRTDDKTTGVAIGAWLTAVQMLSVTLVFWRWTD</sequence>
<proteinExistence type="predicted"/>
<keyword evidence="3" id="KW-0812">Transmembrane</keyword>